<evidence type="ECO:0000259" key="22">
    <source>
        <dbReference type="PROSITE" id="PS50927"/>
    </source>
</evidence>
<keyword evidence="14" id="KW-0325">Glycoprotein</keyword>
<keyword evidence="13" id="KW-0675">Receptor</keyword>
<keyword evidence="9 17" id="KW-0067">ATP-binding</keyword>
<evidence type="ECO:0000256" key="2">
    <source>
        <dbReference type="ARBA" id="ARBA00022527"/>
    </source>
</evidence>
<keyword evidence="2 17" id="KW-0723">Serine/threonine-protein kinase</keyword>
<keyword evidence="6" id="KW-0732">Signal</keyword>
<dbReference type="Gene3D" id="2.90.10.30">
    <property type="match status" value="1"/>
</dbReference>
<dbReference type="PROSITE" id="PS50011">
    <property type="entry name" value="PROTEIN_KINASE_DOM"/>
    <property type="match status" value="1"/>
</dbReference>
<dbReference type="Pfam" id="PF00069">
    <property type="entry name" value="Pkinase"/>
    <property type="match status" value="1"/>
</dbReference>
<evidence type="ECO:0000313" key="23">
    <source>
        <dbReference type="EMBL" id="KAA8538510.1"/>
    </source>
</evidence>
<organism evidence="23 24">
    <name type="scientific">Nyssa sinensis</name>
    <dbReference type="NCBI Taxonomy" id="561372"/>
    <lineage>
        <taxon>Eukaryota</taxon>
        <taxon>Viridiplantae</taxon>
        <taxon>Streptophyta</taxon>
        <taxon>Embryophyta</taxon>
        <taxon>Tracheophyta</taxon>
        <taxon>Spermatophyta</taxon>
        <taxon>Magnoliopsida</taxon>
        <taxon>eudicotyledons</taxon>
        <taxon>Gunneridae</taxon>
        <taxon>Pentapetalae</taxon>
        <taxon>asterids</taxon>
        <taxon>Cornales</taxon>
        <taxon>Nyssaceae</taxon>
        <taxon>Nyssa</taxon>
    </lineage>
</organism>
<dbReference type="Gene3D" id="3.30.200.20">
    <property type="entry name" value="Phosphorylase Kinase, domain 1"/>
    <property type="match status" value="1"/>
</dbReference>
<evidence type="ECO:0000313" key="24">
    <source>
        <dbReference type="Proteomes" id="UP000325577"/>
    </source>
</evidence>
<dbReference type="PROSITE" id="PS50927">
    <property type="entry name" value="BULB_LECTIN"/>
    <property type="match status" value="1"/>
</dbReference>
<keyword evidence="10 20" id="KW-1133">Transmembrane helix</keyword>
<evidence type="ECO:0000256" key="18">
    <source>
        <dbReference type="PROSITE-ProRule" id="PRU10141"/>
    </source>
</evidence>
<dbReference type="Pfam" id="PF01453">
    <property type="entry name" value="B_lectin"/>
    <property type="match status" value="1"/>
</dbReference>
<feature type="domain" description="Protein kinase" evidence="21">
    <location>
        <begin position="525"/>
        <end position="823"/>
    </location>
</feature>
<evidence type="ECO:0000256" key="3">
    <source>
        <dbReference type="ARBA" id="ARBA00022536"/>
    </source>
</evidence>
<dbReference type="GO" id="GO:0005524">
    <property type="term" value="F:ATP binding"/>
    <property type="evidence" value="ECO:0007669"/>
    <property type="project" value="UniProtKB-UniRule"/>
</dbReference>
<dbReference type="FunFam" id="3.30.200.20:FF:000178">
    <property type="entry name" value="serine/threonine-protein kinase PBS1-like"/>
    <property type="match status" value="1"/>
</dbReference>
<evidence type="ECO:0000256" key="20">
    <source>
        <dbReference type="SAM" id="Phobius"/>
    </source>
</evidence>
<dbReference type="FunFam" id="1.10.510.10:FF:000589">
    <property type="entry name" value="Serine/threonine-protein kinase"/>
    <property type="match status" value="1"/>
</dbReference>
<keyword evidence="24" id="KW-1185">Reference proteome</keyword>
<dbReference type="OrthoDB" id="1530339at2759"/>
<keyword evidence="4 17" id="KW-0808">Transferase</keyword>
<keyword evidence="5 20" id="KW-0812">Transmembrane</keyword>
<protein>
    <recommendedName>
        <fullName evidence="17">Receptor-like serine/threonine-protein kinase</fullName>
        <ecNumber evidence="17">2.7.11.1</ecNumber>
    </recommendedName>
</protein>
<feature type="compositionally biased region" description="Polar residues" evidence="19">
    <location>
        <begin position="873"/>
        <end position="884"/>
    </location>
</feature>
<dbReference type="InterPro" id="IPR051343">
    <property type="entry name" value="G-type_lectin_kinases/EP1-like"/>
</dbReference>
<evidence type="ECO:0000256" key="16">
    <source>
        <dbReference type="ARBA" id="ARBA00048679"/>
    </source>
</evidence>
<proteinExistence type="inferred from homology"/>
<dbReference type="PROSITE" id="PS00107">
    <property type="entry name" value="PROTEIN_KINASE_ATP"/>
    <property type="match status" value="1"/>
</dbReference>
<dbReference type="FunFam" id="2.90.10.10:FF:000023">
    <property type="entry name" value="G-type lectin S-receptor-like serine/threonine-protein kinase"/>
    <property type="match status" value="1"/>
</dbReference>
<evidence type="ECO:0000256" key="6">
    <source>
        <dbReference type="ARBA" id="ARBA00022729"/>
    </source>
</evidence>
<evidence type="ECO:0000259" key="21">
    <source>
        <dbReference type="PROSITE" id="PS50011"/>
    </source>
</evidence>
<keyword evidence="3" id="KW-0245">EGF-like domain</keyword>
<keyword evidence="7 17" id="KW-0547">Nucleotide-binding</keyword>
<dbReference type="SUPFAM" id="SSF51110">
    <property type="entry name" value="alpha-D-mannose-specific plant lectins"/>
    <property type="match status" value="1"/>
</dbReference>
<dbReference type="EC" id="2.7.11.1" evidence="17"/>
<dbReference type="PIRSF" id="PIRSF000641">
    <property type="entry name" value="SRK"/>
    <property type="match status" value="1"/>
</dbReference>
<keyword evidence="8 17" id="KW-0418">Kinase</keyword>
<sequence length="884" mass="97197">MTVTLCELNSLLKIEMTHPLDILSHAPLFTFPPMSPCPSSLTVAGEFVYPNFTASNFQFIDSTGSFLFSRNGTFKASMFNPGAQQTNFYLCVIHVASNTITWSANHDAPVSNSGKMSLTASGINITDQDGNFKWSTPPLQSLVSALQLTETGNLVLLDQFNRTLWESFHYPTNTLVIGQHLVAGRFLSSTVSNYDLSTGDYMLAITASDVILQWQGLTYWKLSMDTKAYANSNYVVEYMAINQTGLYLLGHNGSVVVIQVNLSQSDFRIAKLDDSGQFIVSSFSGTDWKQEFVGPVDKCRIPYFCGRIGLCTRGSASDTPVCSCPFNFHVNSQNTISCVPNDVSFSLPVACNSTSNSNQLNSSLVSYLRLGYGIDYFANDFVLPVKYGVNLSICQEICSDECSCLGIFYENSSGSCYVLETVLGSVMASGSDDDRLGFIKVLASPTNLGGQTLEFPIVALVLLPFTGIFLLVTLGFFWWRRSRLSKTAEGKSDHATSPSSGDLDAFSIPGLPIRFDYNELELATDNFKTHIGSGGFGAVYKGTLRDKTLVAVKKITNLGVQGKKDFYTEIAIIGNIHHVNLVKLRGFCAQGRERLLVYEYMNRGSLDRTLFGNGPVLEWQERLDIALGTARGLAYLHSGCEQKIIHCDVKPENILLHDNFLAKISDFGLSKLLRPEQSSLFTTMRGTRGYLAPEWLTSSAISDKTDVYSFGMVLLEIVSGRKNCSLRMQSHSIDDDSSAGGHSSSSSGVGPGYFPLFALEMHEQGRYLELADPRLEGRASSEEVKKLVRVALCCVHEEPTLRPNMVTVVGMLEGEIPSSQPRMESLNFLRFYGRRFAEASMIEENHSEKDVMLYPQANASLTSTKSGPPASFSYISSQQISGPR</sequence>
<evidence type="ECO:0000256" key="7">
    <source>
        <dbReference type="ARBA" id="ARBA00022741"/>
    </source>
</evidence>
<evidence type="ECO:0000256" key="9">
    <source>
        <dbReference type="ARBA" id="ARBA00022840"/>
    </source>
</evidence>
<dbReference type="GO" id="GO:0016020">
    <property type="term" value="C:membrane"/>
    <property type="evidence" value="ECO:0007669"/>
    <property type="project" value="UniProtKB-SubCell"/>
</dbReference>
<dbReference type="InterPro" id="IPR024171">
    <property type="entry name" value="SRK-like_kinase"/>
</dbReference>
<dbReference type="SUPFAM" id="SSF56112">
    <property type="entry name" value="Protein kinase-like (PK-like)"/>
    <property type="match status" value="1"/>
</dbReference>
<dbReference type="SMART" id="SM00108">
    <property type="entry name" value="B_lectin"/>
    <property type="match status" value="1"/>
</dbReference>
<feature type="region of interest" description="Disordered" evidence="19">
    <location>
        <begin position="860"/>
        <end position="884"/>
    </location>
</feature>
<evidence type="ECO:0000256" key="11">
    <source>
        <dbReference type="ARBA" id="ARBA00023136"/>
    </source>
</evidence>
<evidence type="ECO:0000256" key="8">
    <source>
        <dbReference type="ARBA" id="ARBA00022777"/>
    </source>
</evidence>
<evidence type="ECO:0000256" key="1">
    <source>
        <dbReference type="ARBA" id="ARBA00004167"/>
    </source>
</evidence>
<dbReference type="InterPro" id="IPR017441">
    <property type="entry name" value="Protein_kinase_ATP_BS"/>
</dbReference>
<comment type="subcellular location">
    <subcellularLocation>
        <location evidence="1">Membrane</location>
        <topology evidence="1">Single-pass membrane protein</topology>
    </subcellularLocation>
</comment>
<gene>
    <name evidence="23" type="ORF">F0562_028119</name>
</gene>
<dbReference type="PANTHER" id="PTHR47976">
    <property type="entry name" value="G-TYPE LECTIN S-RECEPTOR-LIKE SERINE/THREONINE-PROTEIN KINASE SD2-5"/>
    <property type="match status" value="1"/>
</dbReference>
<comment type="catalytic activity">
    <reaction evidence="15 17">
        <text>L-threonyl-[protein] + ATP = O-phospho-L-threonyl-[protein] + ADP + H(+)</text>
        <dbReference type="Rhea" id="RHEA:46608"/>
        <dbReference type="Rhea" id="RHEA-COMP:11060"/>
        <dbReference type="Rhea" id="RHEA-COMP:11605"/>
        <dbReference type="ChEBI" id="CHEBI:15378"/>
        <dbReference type="ChEBI" id="CHEBI:30013"/>
        <dbReference type="ChEBI" id="CHEBI:30616"/>
        <dbReference type="ChEBI" id="CHEBI:61977"/>
        <dbReference type="ChEBI" id="CHEBI:456216"/>
        <dbReference type="EC" id="2.7.11.1"/>
    </reaction>
</comment>
<dbReference type="Gene3D" id="1.10.510.10">
    <property type="entry name" value="Transferase(Phosphotransferase) domain 1"/>
    <property type="match status" value="1"/>
</dbReference>
<comment type="catalytic activity">
    <reaction evidence="16 17">
        <text>L-seryl-[protein] + ATP = O-phospho-L-seryl-[protein] + ADP + H(+)</text>
        <dbReference type="Rhea" id="RHEA:17989"/>
        <dbReference type="Rhea" id="RHEA-COMP:9863"/>
        <dbReference type="Rhea" id="RHEA-COMP:11604"/>
        <dbReference type="ChEBI" id="CHEBI:15378"/>
        <dbReference type="ChEBI" id="CHEBI:29999"/>
        <dbReference type="ChEBI" id="CHEBI:30616"/>
        <dbReference type="ChEBI" id="CHEBI:83421"/>
        <dbReference type="ChEBI" id="CHEBI:456216"/>
        <dbReference type="EC" id="2.7.11.1"/>
    </reaction>
</comment>
<dbReference type="InterPro" id="IPR036426">
    <property type="entry name" value="Bulb-type_lectin_dom_sf"/>
</dbReference>
<dbReference type="Pfam" id="PF00954">
    <property type="entry name" value="S_locus_glycop"/>
    <property type="match status" value="1"/>
</dbReference>
<dbReference type="InterPro" id="IPR000858">
    <property type="entry name" value="S_locus_glycoprot_dom"/>
</dbReference>
<evidence type="ECO:0000256" key="4">
    <source>
        <dbReference type="ARBA" id="ARBA00022679"/>
    </source>
</evidence>
<feature type="binding site" evidence="18">
    <location>
        <position position="554"/>
    </location>
    <ligand>
        <name>ATP</name>
        <dbReference type="ChEBI" id="CHEBI:30616"/>
    </ligand>
</feature>
<evidence type="ECO:0000256" key="15">
    <source>
        <dbReference type="ARBA" id="ARBA00047899"/>
    </source>
</evidence>
<feature type="transmembrane region" description="Helical" evidence="20">
    <location>
        <begin position="455"/>
        <end position="479"/>
    </location>
</feature>
<dbReference type="InterPro" id="IPR000719">
    <property type="entry name" value="Prot_kinase_dom"/>
</dbReference>
<dbReference type="PANTHER" id="PTHR47976:SF52">
    <property type="entry name" value="PROTEIN KINASE DOMAIN-CONTAINING PROTEIN"/>
    <property type="match status" value="1"/>
</dbReference>
<dbReference type="AlphaFoldDB" id="A0A5J5B7Q5"/>
<evidence type="ECO:0000256" key="19">
    <source>
        <dbReference type="SAM" id="MobiDB-lite"/>
    </source>
</evidence>
<feature type="domain" description="Bulb-type lectin" evidence="22">
    <location>
        <begin position="51"/>
        <end position="169"/>
    </location>
</feature>
<evidence type="ECO:0000256" key="10">
    <source>
        <dbReference type="ARBA" id="ARBA00022989"/>
    </source>
</evidence>
<dbReference type="CDD" id="cd00028">
    <property type="entry name" value="B_lectin"/>
    <property type="match status" value="1"/>
</dbReference>
<dbReference type="Proteomes" id="UP000325577">
    <property type="component" value="Linkage Group LG15"/>
</dbReference>
<comment type="similarity">
    <text evidence="17">Belongs to the protein kinase superfamily. Ser/Thr protein kinase family.</text>
</comment>
<keyword evidence="11 20" id="KW-0472">Membrane</keyword>
<evidence type="ECO:0000256" key="14">
    <source>
        <dbReference type="ARBA" id="ARBA00023180"/>
    </source>
</evidence>
<keyword evidence="12" id="KW-1015">Disulfide bond</keyword>
<dbReference type="InterPro" id="IPR001480">
    <property type="entry name" value="Bulb-type_lectin_dom"/>
</dbReference>
<dbReference type="CDD" id="cd14066">
    <property type="entry name" value="STKc_IRAK"/>
    <property type="match status" value="1"/>
</dbReference>
<evidence type="ECO:0000256" key="5">
    <source>
        <dbReference type="ARBA" id="ARBA00022692"/>
    </source>
</evidence>
<dbReference type="GO" id="GO:0048544">
    <property type="term" value="P:recognition of pollen"/>
    <property type="evidence" value="ECO:0007669"/>
    <property type="project" value="InterPro"/>
</dbReference>
<dbReference type="GO" id="GO:0004674">
    <property type="term" value="F:protein serine/threonine kinase activity"/>
    <property type="evidence" value="ECO:0007669"/>
    <property type="project" value="UniProtKB-KW"/>
</dbReference>
<dbReference type="SMART" id="SM00220">
    <property type="entry name" value="S_TKc"/>
    <property type="match status" value="1"/>
</dbReference>
<evidence type="ECO:0000256" key="13">
    <source>
        <dbReference type="ARBA" id="ARBA00023170"/>
    </source>
</evidence>
<dbReference type="InterPro" id="IPR008271">
    <property type="entry name" value="Ser/Thr_kinase_AS"/>
</dbReference>
<dbReference type="GO" id="GO:0106310">
    <property type="term" value="F:protein serine kinase activity"/>
    <property type="evidence" value="ECO:0007669"/>
    <property type="project" value="RHEA"/>
</dbReference>
<evidence type="ECO:0000256" key="12">
    <source>
        <dbReference type="ARBA" id="ARBA00023157"/>
    </source>
</evidence>
<dbReference type="EMBL" id="CM018038">
    <property type="protein sequence ID" value="KAA8538510.1"/>
    <property type="molecule type" value="Genomic_DNA"/>
</dbReference>
<name>A0A5J5B7Q5_9ASTE</name>
<dbReference type="PROSITE" id="PS00108">
    <property type="entry name" value="PROTEIN_KINASE_ST"/>
    <property type="match status" value="1"/>
</dbReference>
<reference evidence="23 24" key="1">
    <citation type="submission" date="2019-09" db="EMBL/GenBank/DDBJ databases">
        <title>A chromosome-level genome assembly of the Chinese tupelo Nyssa sinensis.</title>
        <authorList>
            <person name="Yang X."/>
            <person name="Kang M."/>
            <person name="Yang Y."/>
            <person name="Xiong H."/>
            <person name="Wang M."/>
            <person name="Zhang Z."/>
            <person name="Wang Z."/>
            <person name="Wu H."/>
            <person name="Ma T."/>
            <person name="Liu J."/>
            <person name="Xi Z."/>
        </authorList>
    </citation>
    <scope>NUCLEOTIDE SEQUENCE [LARGE SCALE GENOMIC DNA]</scope>
    <source>
        <strain evidence="23">J267</strain>
        <tissue evidence="23">Leaf</tissue>
    </source>
</reference>
<dbReference type="InterPro" id="IPR011009">
    <property type="entry name" value="Kinase-like_dom_sf"/>
</dbReference>
<accession>A0A5J5B7Q5</accession>
<evidence type="ECO:0000256" key="17">
    <source>
        <dbReference type="PIRNR" id="PIRNR000641"/>
    </source>
</evidence>